<sequence length="99" mass="10750">MPSAPLSNASSSSHLNDARATRHMHPNNAEDSKFGDPQLLNDELSIFFGGPPPSKAAKRAKVTKNDSMCTTEVSEQSQESTSLFKRLRKSTAVSSPKFN</sequence>
<protein>
    <submittedName>
        <fullName evidence="2">Uncharacterized protein</fullName>
    </submittedName>
</protein>
<feature type="region of interest" description="Disordered" evidence="1">
    <location>
        <begin position="1"/>
        <end position="99"/>
    </location>
</feature>
<dbReference type="Proteomes" id="UP000383932">
    <property type="component" value="Unassembled WGS sequence"/>
</dbReference>
<evidence type="ECO:0000313" key="2">
    <source>
        <dbReference type="EMBL" id="KAB5589796.1"/>
    </source>
</evidence>
<keyword evidence="3" id="KW-1185">Reference proteome</keyword>
<gene>
    <name evidence="2" type="ORF">CTheo_6757</name>
</gene>
<evidence type="ECO:0000313" key="3">
    <source>
        <dbReference type="Proteomes" id="UP000383932"/>
    </source>
</evidence>
<organism evidence="2 3">
    <name type="scientific">Ceratobasidium theobromae</name>
    <dbReference type="NCBI Taxonomy" id="1582974"/>
    <lineage>
        <taxon>Eukaryota</taxon>
        <taxon>Fungi</taxon>
        <taxon>Dikarya</taxon>
        <taxon>Basidiomycota</taxon>
        <taxon>Agaricomycotina</taxon>
        <taxon>Agaricomycetes</taxon>
        <taxon>Cantharellales</taxon>
        <taxon>Ceratobasidiaceae</taxon>
        <taxon>Ceratobasidium</taxon>
    </lineage>
</organism>
<accession>A0A5N5QEC3</accession>
<dbReference type="EMBL" id="SSOP01000228">
    <property type="protein sequence ID" value="KAB5589796.1"/>
    <property type="molecule type" value="Genomic_DNA"/>
</dbReference>
<proteinExistence type="predicted"/>
<comment type="caution">
    <text evidence="2">The sequence shown here is derived from an EMBL/GenBank/DDBJ whole genome shotgun (WGS) entry which is preliminary data.</text>
</comment>
<feature type="compositionally biased region" description="Low complexity" evidence="1">
    <location>
        <begin position="1"/>
        <end position="15"/>
    </location>
</feature>
<dbReference type="AlphaFoldDB" id="A0A5N5QEC3"/>
<name>A0A5N5QEC3_9AGAM</name>
<feature type="compositionally biased region" description="Low complexity" evidence="1">
    <location>
        <begin position="70"/>
        <end position="82"/>
    </location>
</feature>
<reference evidence="2 3" key="1">
    <citation type="journal article" date="2019" name="Fungal Biol. Biotechnol.">
        <title>Draft genome sequence of fastidious pathogen Ceratobasidium theobromae, which causes vascular-streak dieback in Theobroma cacao.</title>
        <authorList>
            <person name="Ali S.S."/>
            <person name="Asman A."/>
            <person name="Shao J."/>
            <person name="Firmansyah A.P."/>
            <person name="Susilo A.W."/>
            <person name="Rosmana A."/>
            <person name="McMahon P."/>
            <person name="Junaid M."/>
            <person name="Guest D."/>
            <person name="Kheng T.Y."/>
            <person name="Meinhardt L.W."/>
            <person name="Bailey B.A."/>
        </authorList>
    </citation>
    <scope>NUCLEOTIDE SEQUENCE [LARGE SCALE GENOMIC DNA]</scope>
    <source>
        <strain evidence="2 3">CT2</strain>
    </source>
</reference>
<evidence type="ECO:0000256" key="1">
    <source>
        <dbReference type="SAM" id="MobiDB-lite"/>
    </source>
</evidence>